<dbReference type="STRING" id="166423.A0A0N0BJE7"/>
<dbReference type="Pfam" id="PF17921">
    <property type="entry name" value="Integrase_H2C2"/>
    <property type="match status" value="1"/>
</dbReference>
<dbReference type="GO" id="GO:0003964">
    <property type="term" value="F:RNA-directed DNA polymerase activity"/>
    <property type="evidence" value="ECO:0007669"/>
    <property type="project" value="UniProtKB-EC"/>
</dbReference>
<evidence type="ECO:0000313" key="4">
    <source>
        <dbReference type="Proteomes" id="UP000053105"/>
    </source>
</evidence>
<dbReference type="InterPro" id="IPR036397">
    <property type="entry name" value="RNaseH_sf"/>
</dbReference>
<name>A0A0N0BJE7_9HYME</name>
<dbReference type="GO" id="GO:0003676">
    <property type="term" value="F:nucleic acid binding"/>
    <property type="evidence" value="ECO:0007669"/>
    <property type="project" value="InterPro"/>
</dbReference>
<accession>A0A0N0BJE7</accession>
<dbReference type="PANTHER" id="PTHR37984:SF5">
    <property type="entry name" value="PROTEIN NYNRIN-LIKE"/>
    <property type="match status" value="1"/>
</dbReference>
<dbReference type="SUPFAM" id="SSF53098">
    <property type="entry name" value="Ribonuclease H-like"/>
    <property type="match status" value="1"/>
</dbReference>
<dbReference type="InterPro" id="IPR001584">
    <property type="entry name" value="Integrase_cat-core"/>
</dbReference>
<dbReference type="GO" id="GO:0015074">
    <property type="term" value="P:DNA integration"/>
    <property type="evidence" value="ECO:0007669"/>
    <property type="project" value="InterPro"/>
</dbReference>
<organism evidence="3 4">
    <name type="scientific">Melipona quadrifasciata</name>
    <dbReference type="NCBI Taxonomy" id="166423"/>
    <lineage>
        <taxon>Eukaryota</taxon>
        <taxon>Metazoa</taxon>
        <taxon>Ecdysozoa</taxon>
        <taxon>Arthropoda</taxon>
        <taxon>Hexapoda</taxon>
        <taxon>Insecta</taxon>
        <taxon>Pterygota</taxon>
        <taxon>Neoptera</taxon>
        <taxon>Endopterygota</taxon>
        <taxon>Hymenoptera</taxon>
        <taxon>Apocrita</taxon>
        <taxon>Aculeata</taxon>
        <taxon>Apoidea</taxon>
        <taxon>Anthophila</taxon>
        <taxon>Apidae</taxon>
        <taxon>Melipona</taxon>
    </lineage>
</organism>
<gene>
    <name evidence="3" type="ORF">WN51_09891</name>
</gene>
<dbReference type="InterPro" id="IPR041588">
    <property type="entry name" value="Integrase_H2C2"/>
</dbReference>
<dbReference type="InterPro" id="IPR012337">
    <property type="entry name" value="RNaseH-like_sf"/>
</dbReference>
<reference evidence="3 4" key="1">
    <citation type="submission" date="2015-07" db="EMBL/GenBank/DDBJ databases">
        <title>The genome of Melipona quadrifasciata.</title>
        <authorList>
            <person name="Pan H."/>
            <person name="Kapheim K."/>
        </authorList>
    </citation>
    <scope>NUCLEOTIDE SEQUENCE [LARGE SCALE GENOMIC DNA]</scope>
    <source>
        <strain evidence="3">0111107301</strain>
        <tissue evidence="3">Whole body</tissue>
    </source>
</reference>
<dbReference type="EMBL" id="KQ435715">
    <property type="protein sequence ID" value="KOX79081.1"/>
    <property type="molecule type" value="Genomic_DNA"/>
</dbReference>
<dbReference type="Gene3D" id="1.10.340.70">
    <property type="match status" value="1"/>
</dbReference>
<dbReference type="PROSITE" id="PS50994">
    <property type="entry name" value="INTEGRASE"/>
    <property type="match status" value="1"/>
</dbReference>
<evidence type="ECO:0000256" key="1">
    <source>
        <dbReference type="ARBA" id="ARBA00012493"/>
    </source>
</evidence>
<evidence type="ECO:0000313" key="3">
    <source>
        <dbReference type="EMBL" id="KOX79081.1"/>
    </source>
</evidence>
<dbReference type="Gene3D" id="3.30.420.10">
    <property type="entry name" value="Ribonuclease H-like superfamily/Ribonuclease H"/>
    <property type="match status" value="1"/>
</dbReference>
<proteinExistence type="predicted"/>
<evidence type="ECO:0000259" key="2">
    <source>
        <dbReference type="PROSITE" id="PS50994"/>
    </source>
</evidence>
<dbReference type="Proteomes" id="UP000053105">
    <property type="component" value="Unassembled WGS sequence"/>
</dbReference>
<dbReference type="OrthoDB" id="8014450at2759"/>
<dbReference type="PANTHER" id="PTHR37984">
    <property type="entry name" value="PROTEIN CBG26694"/>
    <property type="match status" value="1"/>
</dbReference>
<keyword evidence="4" id="KW-1185">Reference proteome</keyword>
<sequence>MAFQIVREAHERGQFSETKTENLLRRDYWIQGMKRKIEKVIQNCILCILAERKRGQQEGYLYLLEKGEVPLDTFHIDHLGPLFSTKKNYKHIFVVVDAFTKFVWLYATKTTNSAEVIERLRKQSVTFGNPRRIISDRGAAFTSREFAEYYHQENIHHSPLNNYGSASRKWTGRVCKPRTHTITNNLAHKRKVQYYADNASLRRAIVSNSTTEEVSYSSATLSWRGIWSAKSVRGLSDSGLMSRRDLKVVSSRVLVEGVAAWRIFNRRTSMRSYRTSPAVTDRQGVG</sequence>
<dbReference type="AlphaFoldDB" id="A0A0N0BJE7"/>
<dbReference type="InterPro" id="IPR050951">
    <property type="entry name" value="Retrovirus_Pol_polyprotein"/>
</dbReference>
<dbReference type="EC" id="2.7.7.49" evidence="1"/>
<dbReference type="Pfam" id="PF00665">
    <property type="entry name" value="rve"/>
    <property type="match status" value="1"/>
</dbReference>
<protein>
    <recommendedName>
        <fullName evidence="1">RNA-directed DNA polymerase</fullName>
        <ecNumber evidence="1">2.7.7.49</ecNumber>
    </recommendedName>
</protein>
<feature type="domain" description="Integrase catalytic" evidence="2">
    <location>
        <begin position="66"/>
        <end position="158"/>
    </location>
</feature>